<feature type="transmembrane region" description="Helical" evidence="2">
    <location>
        <begin position="283"/>
        <end position="305"/>
    </location>
</feature>
<dbReference type="Pfam" id="PF19877">
    <property type="entry name" value="DUF6350"/>
    <property type="match status" value="1"/>
</dbReference>
<evidence type="ECO:0000313" key="4">
    <source>
        <dbReference type="Proteomes" id="UP001499993"/>
    </source>
</evidence>
<proteinExistence type="predicted"/>
<evidence type="ECO:0000256" key="2">
    <source>
        <dbReference type="SAM" id="Phobius"/>
    </source>
</evidence>
<reference evidence="4" key="1">
    <citation type="journal article" date="2019" name="Int. J. Syst. Evol. Microbiol.">
        <title>The Global Catalogue of Microorganisms (GCM) 10K type strain sequencing project: providing services to taxonomists for standard genome sequencing and annotation.</title>
        <authorList>
            <consortium name="The Broad Institute Genomics Platform"/>
            <consortium name="The Broad Institute Genome Sequencing Center for Infectious Disease"/>
            <person name="Wu L."/>
            <person name="Ma J."/>
        </authorList>
    </citation>
    <scope>NUCLEOTIDE SEQUENCE [LARGE SCALE GENOMIC DNA]</scope>
    <source>
        <strain evidence="4">JCM 18123</strain>
    </source>
</reference>
<dbReference type="Proteomes" id="UP001499993">
    <property type="component" value="Unassembled WGS sequence"/>
</dbReference>
<feature type="transmembrane region" description="Helical" evidence="2">
    <location>
        <begin position="258"/>
        <end position="276"/>
    </location>
</feature>
<keyword evidence="4" id="KW-1185">Reference proteome</keyword>
<keyword evidence="2" id="KW-1133">Transmembrane helix</keyword>
<feature type="transmembrane region" description="Helical" evidence="2">
    <location>
        <begin position="325"/>
        <end position="347"/>
    </location>
</feature>
<evidence type="ECO:0008006" key="5">
    <source>
        <dbReference type="Google" id="ProtNLM"/>
    </source>
</evidence>
<feature type="transmembrane region" description="Helical" evidence="2">
    <location>
        <begin position="148"/>
        <end position="167"/>
    </location>
</feature>
<feature type="region of interest" description="Disordered" evidence="1">
    <location>
        <begin position="433"/>
        <end position="548"/>
    </location>
</feature>
<feature type="transmembrane region" description="Helical" evidence="2">
    <location>
        <begin position="397"/>
        <end position="419"/>
    </location>
</feature>
<feature type="region of interest" description="Disordered" evidence="1">
    <location>
        <begin position="1"/>
        <end position="31"/>
    </location>
</feature>
<feature type="transmembrane region" description="Helical" evidence="2">
    <location>
        <begin position="52"/>
        <end position="76"/>
    </location>
</feature>
<organism evidence="3 4">
    <name type="scientific">Streptomonospora halophila</name>
    <dbReference type="NCBI Taxonomy" id="427369"/>
    <lineage>
        <taxon>Bacteria</taxon>
        <taxon>Bacillati</taxon>
        <taxon>Actinomycetota</taxon>
        <taxon>Actinomycetes</taxon>
        <taxon>Streptosporangiales</taxon>
        <taxon>Nocardiopsidaceae</taxon>
        <taxon>Streptomonospora</taxon>
    </lineage>
</organism>
<feature type="compositionally biased region" description="Low complexity" evidence="1">
    <location>
        <begin position="529"/>
        <end position="538"/>
    </location>
</feature>
<comment type="caution">
    <text evidence="3">The sequence shown here is derived from an EMBL/GenBank/DDBJ whole genome shotgun (WGS) entry which is preliminary data.</text>
</comment>
<keyword evidence="2" id="KW-0812">Transmembrane</keyword>
<dbReference type="InterPro" id="IPR045931">
    <property type="entry name" value="DUF6350"/>
</dbReference>
<gene>
    <name evidence="3" type="ORF">GCM10023224_48850</name>
</gene>
<sequence>MGRVSAPARPSPNRGGDRPRRGSSGTGGGSGGAGGGLFAGDQIRPLYAAGGLAAAASAGIGLAVLMTLTVAGWVAAPHGTFGEDIGEVLVTAVQAWLVGHHVGFAIPGGDVAMLPLGLVVLPGLLLYRAGRRLARTCELPRLRHLFRAALAIAGPYAAIAGTLALIGQTEAVSPSMVQALIAGFVLAFVAGGAGVLFQLLRDKGIAKRRLLELMPDRPRSLLVGTVSATGTLLATGALLFVVGLAAGFGDAVSTTRDLGPGVVGGVLLLLIQLLYVPNAVVFGLAYAVGPGFAVGAGTIVAPTGVSVGALPVFPMLAALPDDGPAPVLSLAALAVPFAAGGLGGVLTQRSAPAVVSESAPLWGFVCGVTTGLACAALSVAAGGPLGAERLADVGPSAWQVGLITALEVGLAAAITAWVANWRYYRRYAAEPAPADADEAEPEAAPAGDEAVQRKRRSGAARTAAPRHQDGDRSAVPRRRRVRAAVSALPRPRLPRRRAAEEDDGEDFYGITYEAGGEVPGAREGGDTTGGDAARGPGAPDRHRGPDRV</sequence>
<feature type="transmembrane region" description="Helical" evidence="2">
    <location>
        <begin position="359"/>
        <end position="385"/>
    </location>
</feature>
<feature type="transmembrane region" description="Helical" evidence="2">
    <location>
        <begin position="221"/>
        <end position="246"/>
    </location>
</feature>
<feature type="transmembrane region" description="Helical" evidence="2">
    <location>
        <begin position="179"/>
        <end position="200"/>
    </location>
</feature>
<feature type="compositionally biased region" description="Basic and acidic residues" evidence="1">
    <location>
        <begin position="539"/>
        <end position="548"/>
    </location>
</feature>
<feature type="transmembrane region" description="Helical" evidence="2">
    <location>
        <begin position="104"/>
        <end position="127"/>
    </location>
</feature>
<accession>A0ABP9GZX9</accession>
<dbReference type="RefSeq" id="WP_425579442.1">
    <property type="nucleotide sequence ID" value="NZ_BAABIK010000045.1"/>
</dbReference>
<evidence type="ECO:0000313" key="3">
    <source>
        <dbReference type="EMBL" id="GAA4957186.1"/>
    </source>
</evidence>
<protein>
    <recommendedName>
        <fullName evidence="5">Integral membrane protein</fullName>
    </recommendedName>
</protein>
<keyword evidence="2" id="KW-0472">Membrane</keyword>
<name>A0ABP9GZX9_9ACTN</name>
<evidence type="ECO:0000256" key="1">
    <source>
        <dbReference type="SAM" id="MobiDB-lite"/>
    </source>
</evidence>
<dbReference type="EMBL" id="BAABIK010000045">
    <property type="protein sequence ID" value="GAA4957186.1"/>
    <property type="molecule type" value="Genomic_DNA"/>
</dbReference>